<feature type="transmembrane region" description="Helical" evidence="1">
    <location>
        <begin position="56"/>
        <end position="74"/>
    </location>
</feature>
<gene>
    <name evidence="3" type="ORF">CA54_17420</name>
</gene>
<dbReference type="PANTHER" id="PTHR37464">
    <property type="entry name" value="BLL2463 PROTEIN"/>
    <property type="match status" value="1"/>
</dbReference>
<name>A0A5C6BNR8_9PLAN</name>
<dbReference type="Proteomes" id="UP000320735">
    <property type="component" value="Unassembled WGS sequence"/>
</dbReference>
<comment type="caution">
    <text evidence="3">The sequence shown here is derived from an EMBL/GenBank/DDBJ whole genome shotgun (WGS) entry which is preliminary data.</text>
</comment>
<keyword evidence="4" id="KW-1185">Reference proteome</keyword>
<evidence type="ECO:0000313" key="3">
    <source>
        <dbReference type="EMBL" id="TWU12916.1"/>
    </source>
</evidence>
<keyword evidence="1" id="KW-1133">Transmembrane helix</keyword>
<dbReference type="NCBIfam" id="TIGR02226">
    <property type="entry name" value="two_anch"/>
    <property type="match status" value="1"/>
</dbReference>
<dbReference type="OrthoDB" id="224458at2"/>
<evidence type="ECO:0000256" key="1">
    <source>
        <dbReference type="SAM" id="Phobius"/>
    </source>
</evidence>
<keyword evidence="1" id="KW-0472">Membrane</keyword>
<accession>A0A5C6BNR8</accession>
<dbReference type="Pfam" id="PF07584">
    <property type="entry name" value="BatA"/>
    <property type="match status" value="1"/>
</dbReference>
<dbReference type="AlphaFoldDB" id="A0A5C6BNR8"/>
<feature type="transmembrane region" description="Helical" evidence="1">
    <location>
        <begin position="6"/>
        <end position="24"/>
    </location>
</feature>
<keyword evidence="1" id="KW-0812">Transmembrane</keyword>
<dbReference type="PANTHER" id="PTHR37464:SF1">
    <property type="entry name" value="BLL2463 PROTEIN"/>
    <property type="match status" value="1"/>
</dbReference>
<sequence length="660" mass="72667">MSFLQPMLLAALPIIALPIIIHLINQRRYQTTRWAAMMFLLAANRMSRGYARIRQWLILLFRTLAIAGLIFAISRPLASGWLGVTAGGRTDTTIILLDRSPSMQQLGPGAVVSKLETGRQQLAKTLETLGSTRYVLIESTKNVPRELNDPTDLLNLPETEPTSTSADLPAMLQAAHSYIAANQSGRTEIWICSDLRENDWNAESSRWKSLRDSFLEFSQGVRFHLLAYPRAAPQNVAVRVTDVRRQQTSEGVELLVSLHLTREGDSDERLAVPVQLEIDGARSEINVDMVGAQYELKDYRIGLTENQKQGWGRVSIPADANPADNDFYFAFDEPPERHTLIVADDPTNVRPLQLTASISPDPQAKSVATVVTEDQLGTVEWEQMALVLWHAPLPDADVAQQLTNFVSRGGRVVFFPPRSTSGREFMGVAWQDWQKPPKEIGIETWRSDQDILAHTLSGTSLPVGELQIREYCELSGEVTPLAQLPSGKPLLARMTTDHGGVYFCATTPAPSDSSLATNGIVLYVAVQRALASGAEALGNTRQLIAGEQPIELATTWERLTGDEEGLSTEYAFHRGVYTAGDRLLAVNRSAEEEQASLLADEKVAGLFNGLDFARVDDEAGTINSLIEEIWRVFLAVMMVSMIVEAALCLPKIRPTQGAAA</sequence>
<dbReference type="InterPro" id="IPR024163">
    <property type="entry name" value="Aerotolerance_reg_N"/>
</dbReference>
<feature type="domain" description="Aerotolerance regulator N-terminal" evidence="2">
    <location>
        <begin position="1"/>
        <end position="76"/>
    </location>
</feature>
<evidence type="ECO:0000313" key="4">
    <source>
        <dbReference type="Proteomes" id="UP000320735"/>
    </source>
</evidence>
<evidence type="ECO:0000259" key="2">
    <source>
        <dbReference type="Pfam" id="PF07584"/>
    </source>
</evidence>
<dbReference type="EMBL" id="SJPP01000001">
    <property type="protein sequence ID" value="TWU12916.1"/>
    <property type="molecule type" value="Genomic_DNA"/>
</dbReference>
<dbReference type="RefSeq" id="WP_146370327.1">
    <property type="nucleotide sequence ID" value="NZ_SJPP01000001.1"/>
</dbReference>
<dbReference type="InterPro" id="IPR011933">
    <property type="entry name" value="Double_TM_dom"/>
</dbReference>
<reference evidence="3 4" key="1">
    <citation type="submission" date="2019-02" db="EMBL/GenBank/DDBJ databases">
        <title>Deep-cultivation of Planctomycetes and their phenomic and genomic characterization uncovers novel biology.</title>
        <authorList>
            <person name="Wiegand S."/>
            <person name="Jogler M."/>
            <person name="Boedeker C."/>
            <person name="Pinto D."/>
            <person name="Vollmers J."/>
            <person name="Rivas-Marin E."/>
            <person name="Kohn T."/>
            <person name="Peeters S.H."/>
            <person name="Heuer A."/>
            <person name="Rast P."/>
            <person name="Oberbeckmann S."/>
            <person name="Bunk B."/>
            <person name="Jeske O."/>
            <person name="Meyerdierks A."/>
            <person name="Storesund J.E."/>
            <person name="Kallscheuer N."/>
            <person name="Luecker S."/>
            <person name="Lage O.M."/>
            <person name="Pohl T."/>
            <person name="Merkel B.J."/>
            <person name="Hornburger P."/>
            <person name="Mueller R.-W."/>
            <person name="Bruemmer F."/>
            <person name="Labrenz M."/>
            <person name="Spormann A.M."/>
            <person name="Op Den Camp H."/>
            <person name="Overmann J."/>
            <person name="Amann R."/>
            <person name="Jetten M.S.M."/>
            <person name="Mascher T."/>
            <person name="Medema M.H."/>
            <person name="Devos D.P."/>
            <person name="Kaster A.-K."/>
            <person name="Ovreas L."/>
            <person name="Rohde M."/>
            <person name="Galperin M.Y."/>
            <person name="Jogler C."/>
        </authorList>
    </citation>
    <scope>NUCLEOTIDE SEQUENCE [LARGE SCALE GENOMIC DNA]</scope>
    <source>
        <strain evidence="3 4">CA54</strain>
    </source>
</reference>
<proteinExistence type="predicted"/>
<organism evidence="3 4">
    <name type="scientific">Symmachiella macrocystis</name>
    <dbReference type="NCBI Taxonomy" id="2527985"/>
    <lineage>
        <taxon>Bacteria</taxon>
        <taxon>Pseudomonadati</taxon>
        <taxon>Planctomycetota</taxon>
        <taxon>Planctomycetia</taxon>
        <taxon>Planctomycetales</taxon>
        <taxon>Planctomycetaceae</taxon>
        <taxon>Symmachiella</taxon>
    </lineage>
</organism>
<protein>
    <recommendedName>
        <fullName evidence="2">Aerotolerance regulator N-terminal domain-containing protein</fullName>
    </recommendedName>
</protein>